<keyword evidence="7" id="KW-0963">Cytoplasm</keyword>
<dbReference type="InterPro" id="IPR015421">
    <property type="entry name" value="PyrdxlP-dep_Trfase_major"/>
</dbReference>
<dbReference type="InterPro" id="IPR015422">
    <property type="entry name" value="PyrdxlP-dep_Trfase_small"/>
</dbReference>
<protein>
    <recommendedName>
        <fullName evidence="7">Glutamate-1-semialdehyde 2,1-aminomutase</fullName>
        <shortName evidence="7">GSA</shortName>
        <ecNumber evidence="7">5.4.3.8</ecNumber>
    </recommendedName>
    <alternativeName>
        <fullName evidence="7">Glutamate-1-semialdehyde aminotransferase</fullName>
        <shortName evidence="7">GSA-AT</shortName>
    </alternativeName>
</protein>
<comment type="cofactor">
    <cofactor evidence="1 7">
        <name>pyridoxal 5'-phosphate</name>
        <dbReference type="ChEBI" id="CHEBI:597326"/>
    </cofactor>
</comment>
<feature type="modified residue" description="N6-(pyridoxal phosphate)lysine" evidence="7">
    <location>
        <position position="269"/>
    </location>
</feature>
<dbReference type="Pfam" id="PF00202">
    <property type="entry name" value="Aminotran_3"/>
    <property type="match status" value="1"/>
</dbReference>
<dbReference type="Gene3D" id="3.40.640.10">
    <property type="entry name" value="Type I PLP-dependent aspartate aminotransferase-like (Major domain)"/>
    <property type="match status" value="1"/>
</dbReference>
<dbReference type="PANTHER" id="PTHR43713">
    <property type="entry name" value="GLUTAMATE-1-SEMIALDEHYDE 2,1-AMINOMUTASE"/>
    <property type="match status" value="1"/>
</dbReference>
<keyword evidence="5 7" id="KW-0413">Isomerase</keyword>
<dbReference type="CDD" id="cd00610">
    <property type="entry name" value="OAT_like"/>
    <property type="match status" value="1"/>
</dbReference>
<evidence type="ECO:0000313" key="9">
    <source>
        <dbReference type="Proteomes" id="UP000030700"/>
    </source>
</evidence>
<comment type="similarity">
    <text evidence="3 7">Belongs to the class-III pyridoxal-phosphate-dependent aminotransferase family. HemL subfamily.</text>
</comment>
<name>A0A081BQU5_9BACT</name>
<evidence type="ECO:0000256" key="2">
    <source>
        <dbReference type="ARBA" id="ARBA00004819"/>
    </source>
</evidence>
<comment type="subunit">
    <text evidence="7">Homodimer.</text>
</comment>
<evidence type="ECO:0000256" key="4">
    <source>
        <dbReference type="ARBA" id="ARBA00022898"/>
    </source>
</evidence>
<dbReference type="GO" id="GO:0042286">
    <property type="term" value="F:glutamate-1-semialdehyde 2,1-aminomutase activity"/>
    <property type="evidence" value="ECO:0007669"/>
    <property type="project" value="UniProtKB-UniRule"/>
</dbReference>
<reference evidence="8" key="1">
    <citation type="journal article" date="2015" name="PeerJ">
        <title>First genomic representation of candidate bacterial phylum KSB3 points to enhanced environmental sensing as a trigger of wastewater bulking.</title>
        <authorList>
            <person name="Sekiguchi Y."/>
            <person name="Ohashi A."/>
            <person name="Parks D.H."/>
            <person name="Yamauchi T."/>
            <person name="Tyson G.W."/>
            <person name="Hugenholtz P."/>
        </authorList>
    </citation>
    <scope>NUCLEOTIDE SEQUENCE [LARGE SCALE GENOMIC DNA]</scope>
</reference>
<comment type="pathway">
    <text evidence="2">Porphyrin-containing compound metabolism; protoporphyrin-IX biosynthesis; 5-aminolevulinate from L-glutamyl-tRNA(Glu): step 2/2.</text>
</comment>
<evidence type="ECO:0000256" key="3">
    <source>
        <dbReference type="ARBA" id="ARBA00008981"/>
    </source>
</evidence>
<dbReference type="EMBL" id="DF820460">
    <property type="protein sequence ID" value="GAK53776.1"/>
    <property type="molecule type" value="Genomic_DNA"/>
</dbReference>
<dbReference type="InterPro" id="IPR015424">
    <property type="entry name" value="PyrdxlP-dep_Trfase"/>
</dbReference>
<dbReference type="UniPathway" id="UPA00251">
    <property type="reaction ID" value="UER00317"/>
</dbReference>
<dbReference type="HOGENOM" id="CLU_016922_1_5_0"/>
<dbReference type="GO" id="GO:0005737">
    <property type="term" value="C:cytoplasm"/>
    <property type="evidence" value="ECO:0007669"/>
    <property type="project" value="UniProtKB-SubCell"/>
</dbReference>
<dbReference type="GO" id="GO:0006782">
    <property type="term" value="P:protoporphyrinogen IX biosynthetic process"/>
    <property type="evidence" value="ECO:0007669"/>
    <property type="project" value="UniProtKB-UniRule"/>
</dbReference>
<keyword evidence="6 7" id="KW-0627">Porphyrin biosynthesis</keyword>
<evidence type="ECO:0000256" key="5">
    <source>
        <dbReference type="ARBA" id="ARBA00023235"/>
    </source>
</evidence>
<proteinExistence type="inferred from homology"/>
<dbReference type="PROSITE" id="PS00600">
    <property type="entry name" value="AA_TRANSFER_CLASS_3"/>
    <property type="match status" value="1"/>
</dbReference>
<sequence length="433" mass="46378">MMLNTTKSTELFARAQRVIPGGVNSPVRAFKSVRRDPLFITRAEGSTLYDADGNAYLDFVNSWGPMLLGHSFPAVKEAILQAVQDGTSYGAPTEKEIVLAELICEMMPSIEMVRLVSSGTEATMSAARLARAFTKRDKLIKIEGCYHGHGDSFLIKAGSGATTLGEPNSPGVTQGVSQDTLIAPYNDAAAIRALYAAYPGQIAALMIEPIPANMGVILPQDGYLQELRAITQEHGSLLIFDEVISGFRVAPGGAQELYGVLPDLTTLGKIIGGGLPIGAYGGRKEIMQMMSPSGPVYQAGTLSGNPIAVSTGIATLQVIQQENVIERLNQTSARCIEQIRTILQAAPIPTCVNAIGSMSTIFFQAGPVNNYRDALKSNTEQYAAFFNAMLEQGIYLAPSQFEAAFVSLAHSDDDLARTREAIKTAMELLMGLY</sequence>
<dbReference type="PANTHER" id="PTHR43713:SF3">
    <property type="entry name" value="GLUTAMATE-1-SEMIALDEHYDE 2,1-AMINOMUTASE 1, CHLOROPLASTIC-RELATED"/>
    <property type="match status" value="1"/>
</dbReference>
<evidence type="ECO:0000256" key="6">
    <source>
        <dbReference type="ARBA" id="ARBA00023244"/>
    </source>
</evidence>
<keyword evidence="4 7" id="KW-0663">Pyridoxal phosphate</keyword>
<dbReference type="HAMAP" id="MF_00375">
    <property type="entry name" value="HemL_aminotrans_3"/>
    <property type="match status" value="1"/>
</dbReference>
<dbReference type="InterPro" id="IPR005814">
    <property type="entry name" value="Aminotrans_3"/>
</dbReference>
<dbReference type="NCBIfam" id="TIGR00713">
    <property type="entry name" value="hemL"/>
    <property type="match status" value="1"/>
</dbReference>
<dbReference type="GO" id="GO:0030170">
    <property type="term" value="F:pyridoxal phosphate binding"/>
    <property type="evidence" value="ECO:0007669"/>
    <property type="project" value="InterPro"/>
</dbReference>
<dbReference type="Gene3D" id="3.90.1150.10">
    <property type="entry name" value="Aspartate Aminotransferase, domain 1"/>
    <property type="match status" value="1"/>
</dbReference>
<dbReference type="FunFam" id="3.40.640.10:FF:000021">
    <property type="entry name" value="Glutamate-1-semialdehyde 2,1-aminomutase"/>
    <property type="match status" value="1"/>
</dbReference>
<keyword evidence="9" id="KW-1185">Reference proteome</keyword>
<dbReference type="EC" id="5.4.3.8" evidence="7"/>
<evidence type="ECO:0000256" key="1">
    <source>
        <dbReference type="ARBA" id="ARBA00001933"/>
    </source>
</evidence>
<dbReference type="STRING" id="1499966.U14_05050"/>
<dbReference type="Proteomes" id="UP000030700">
    <property type="component" value="Unassembled WGS sequence"/>
</dbReference>
<comment type="subcellular location">
    <subcellularLocation>
        <location evidence="7">Cytoplasm</location>
    </subcellularLocation>
</comment>
<organism evidence="8">
    <name type="scientific">Candidatus Moduliflexus flocculans</name>
    <dbReference type="NCBI Taxonomy" id="1499966"/>
    <lineage>
        <taxon>Bacteria</taxon>
        <taxon>Candidatus Moduliflexota</taxon>
        <taxon>Candidatus Moduliflexia</taxon>
        <taxon>Candidatus Moduliflexales</taxon>
        <taxon>Candidatus Moduliflexaceae</taxon>
    </lineage>
</organism>
<dbReference type="NCBIfam" id="NF000818">
    <property type="entry name" value="PRK00062.1"/>
    <property type="match status" value="1"/>
</dbReference>
<evidence type="ECO:0000256" key="7">
    <source>
        <dbReference type="HAMAP-Rule" id="MF_00375"/>
    </source>
</evidence>
<gene>
    <name evidence="7" type="primary">hemL</name>
    <name evidence="8" type="ORF">U14_05050</name>
</gene>
<evidence type="ECO:0000313" key="8">
    <source>
        <dbReference type="EMBL" id="GAK53776.1"/>
    </source>
</evidence>
<dbReference type="InterPro" id="IPR004639">
    <property type="entry name" value="4pyrrol_synth_GluAld_NH2Trfase"/>
</dbReference>
<comment type="catalytic activity">
    <reaction evidence="7">
        <text>(S)-4-amino-5-oxopentanoate = 5-aminolevulinate</text>
        <dbReference type="Rhea" id="RHEA:14265"/>
        <dbReference type="ChEBI" id="CHEBI:57501"/>
        <dbReference type="ChEBI" id="CHEBI:356416"/>
        <dbReference type="EC" id="5.4.3.8"/>
    </reaction>
</comment>
<accession>A0A081BQU5</accession>
<dbReference type="AlphaFoldDB" id="A0A081BQU5"/>
<dbReference type="SUPFAM" id="SSF53383">
    <property type="entry name" value="PLP-dependent transferases"/>
    <property type="match status" value="1"/>
</dbReference>
<dbReference type="InterPro" id="IPR049704">
    <property type="entry name" value="Aminotrans_3_PPA_site"/>
</dbReference>
<dbReference type="GO" id="GO:0008483">
    <property type="term" value="F:transaminase activity"/>
    <property type="evidence" value="ECO:0007669"/>
    <property type="project" value="InterPro"/>
</dbReference>